<evidence type="ECO:0000256" key="1">
    <source>
        <dbReference type="SAM" id="Coils"/>
    </source>
</evidence>
<gene>
    <name evidence="2" type="ORF">FDENT_5015</name>
</gene>
<comment type="caution">
    <text evidence="2">The sequence shown here is derived from an EMBL/GenBank/DDBJ whole genome shotgun (WGS) entry which is preliminary data.</text>
</comment>
<keyword evidence="3" id="KW-1185">Reference proteome</keyword>
<protein>
    <submittedName>
        <fullName evidence="2">Uncharacterized protein</fullName>
    </submittedName>
</protein>
<feature type="coiled-coil region" evidence="1">
    <location>
        <begin position="144"/>
        <end position="178"/>
    </location>
</feature>
<organism evidence="2 3">
    <name type="scientific">Fusarium denticulatum</name>
    <dbReference type="NCBI Taxonomy" id="48507"/>
    <lineage>
        <taxon>Eukaryota</taxon>
        <taxon>Fungi</taxon>
        <taxon>Dikarya</taxon>
        <taxon>Ascomycota</taxon>
        <taxon>Pezizomycotina</taxon>
        <taxon>Sordariomycetes</taxon>
        <taxon>Hypocreomycetidae</taxon>
        <taxon>Hypocreales</taxon>
        <taxon>Nectriaceae</taxon>
        <taxon>Fusarium</taxon>
        <taxon>Fusarium fujikuroi species complex</taxon>
    </lineage>
</organism>
<dbReference type="Proteomes" id="UP000562682">
    <property type="component" value="Unassembled WGS sequence"/>
</dbReference>
<sequence>MSFFASIRQDFKKHRSPIHFTSIGGRKSRMDVETFNDHGGNEMEWEMTHNPNLTSQVLNQLRLELRTDWDRGIDSVINRIDAGHQKCLQATTDYIEQTIRRTIEEHMVVPQDDAQSLPPQRASPGPLNSPLLLESAEPDHKANFEDLTATLERTQAELENVKTQLKASESRADQLRSIIVPRNEEPILDSEIQRVFSEVRNITQWVAERLFSNTGKYGQPTTIDSTAFFEDIQGISLERRQDAVHAHLSRLIKRRFFPTSVGSFEVVGKYEELQKILVVAEREMMDAVTARDPKGNSGAEMFDWTRTTCKYLDLLVDRSNEADSYAAFLEQFFKPVETDDIRSQNMGRKKLKTLCEQANKLGILLRRSENIFQIFTIKEDVAVKDCEKKVEELRCNGGRTSIGVKVVDCCLFGGLKKMPVENPSKAIYLERAQVSRRRLWQGSIDSRTEKSRGRNVFFA</sequence>
<reference evidence="2 3" key="1">
    <citation type="submission" date="2020-05" db="EMBL/GenBank/DDBJ databases">
        <title>Identification and distribution of gene clusters putatively required for synthesis of sphingolipid metabolism inhibitors in phylogenetically diverse species of the filamentous fungus Fusarium.</title>
        <authorList>
            <person name="Kim H.-S."/>
            <person name="Busman M."/>
            <person name="Brown D.W."/>
            <person name="Divon H."/>
            <person name="Uhlig S."/>
            <person name="Proctor R.H."/>
        </authorList>
    </citation>
    <scope>NUCLEOTIDE SEQUENCE [LARGE SCALE GENOMIC DNA]</scope>
    <source>
        <strain evidence="2 3">NRRL 25311</strain>
    </source>
</reference>
<proteinExistence type="predicted"/>
<dbReference type="EMBL" id="JAAOAK010000123">
    <property type="protein sequence ID" value="KAF5688117.1"/>
    <property type="molecule type" value="Genomic_DNA"/>
</dbReference>
<name>A0A8H5UL51_9HYPO</name>
<keyword evidence="1" id="KW-0175">Coiled coil</keyword>
<accession>A0A8H5UL51</accession>
<evidence type="ECO:0000313" key="3">
    <source>
        <dbReference type="Proteomes" id="UP000562682"/>
    </source>
</evidence>
<evidence type="ECO:0000313" key="2">
    <source>
        <dbReference type="EMBL" id="KAF5688117.1"/>
    </source>
</evidence>
<dbReference type="AlphaFoldDB" id="A0A8H5UL51"/>